<accession>A0A173MP15</accession>
<dbReference type="EMBL" id="FTOR01000001">
    <property type="protein sequence ID" value="SIS72329.1"/>
    <property type="molecule type" value="Genomic_DNA"/>
</dbReference>
<reference evidence="2" key="1">
    <citation type="submission" date="2017-01" db="EMBL/GenBank/DDBJ databases">
        <authorList>
            <person name="Varghese N."/>
            <person name="Submissions S."/>
        </authorList>
    </citation>
    <scope>NUCLEOTIDE SEQUENCE [LARGE SCALE GENOMIC DNA]</scope>
    <source>
        <strain evidence="2">DSM 21054</strain>
    </source>
</reference>
<dbReference type="Proteomes" id="UP000186917">
    <property type="component" value="Unassembled WGS sequence"/>
</dbReference>
<dbReference type="RefSeq" id="WP_076375921.1">
    <property type="nucleotide sequence ID" value="NZ_AP017422.1"/>
</dbReference>
<name>A0A173MP15_9BACT</name>
<proteinExistence type="predicted"/>
<evidence type="ECO:0000313" key="1">
    <source>
        <dbReference type="EMBL" id="SIS72329.1"/>
    </source>
</evidence>
<dbReference type="AlphaFoldDB" id="A0A173MP15"/>
<organism evidence="1 2">
    <name type="scientific">Filimonas lacunae</name>
    <dbReference type="NCBI Taxonomy" id="477680"/>
    <lineage>
        <taxon>Bacteria</taxon>
        <taxon>Pseudomonadati</taxon>
        <taxon>Bacteroidota</taxon>
        <taxon>Chitinophagia</taxon>
        <taxon>Chitinophagales</taxon>
        <taxon>Chitinophagaceae</taxon>
        <taxon>Filimonas</taxon>
    </lineage>
</organism>
<dbReference type="Pfam" id="PF10758">
    <property type="entry name" value="DUF2586"/>
    <property type="match status" value="1"/>
</dbReference>
<sequence>MSYPKVVVTYSNGNLLSDVSAVDGIAGLAGTVNTVALQGAPVEVYNLADAESKGFTEAAEPVMYRHLQEFYGEVGGNQELHVMGVAATQTMASILDDTNAAGAKKLIAAADGKIRLLGVFRTPPSGYNAGEKFLDADVEAAVTKAKTFAQARLSELSPLRVLVEGRVAKEDSADVFTPDTASNGFAGVVLGGSQSNGSASVGLALGRAVKYPAHIKIGKVANGPLSITTAYVGSKPIKEVVNLENLHGKGFISFMKHPQKAGIYFGIDRMASNDDYRLLAYGRILDKAAVVAAATYVEQIESEINVTTEGKVSDADITYLSGLIEQQINSNMGEQISKVQVVISPAQDIVNTSKIFIKLRIIPKGYTSFIEIDLGLTTA</sequence>
<dbReference type="InterPro" id="IPR019694">
    <property type="entry name" value="Phage_HP1_Orf23"/>
</dbReference>
<keyword evidence="2" id="KW-1185">Reference proteome</keyword>
<dbReference type="OrthoDB" id="1318179at2"/>
<protein>
    <recommendedName>
        <fullName evidence="3">Mu-like prophage tail sheath protein gpL</fullName>
    </recommendedName>
</protein>
<evidence type="ECO:0000313" key="2">
    <source>
        <dbReference type="Proteomes" id="UP000186917"/>
    </source>
</evidence>
<gene>
    <name evidence="1" type="ORF">SAMN05421788_101829</name>
</gene>
<evidence type="ECO:0008006" key="3">
    <source>
        <dbReference type="Google" id="ProtNLM"/>
    </source>
</evidence>
<dbReference type="KEGG" id="fln:FLA_5441"/>
<dbReference type="STRING" id="477680.SAMN05421788_101829"/>